<dbReference type="Pfam" id="PF04928">
    <property type="entry name" value="PAP_central"/>
    <property type="match status" value="1"/>
</dbReference>
<keyword evidence="12" id="KW-0694">RNA-binding</keyword>
<dbReference type="GO" id="GO:0005524">
    <property type="term" value="F:ATP binding"/>
    <property type="evidence" value="ECO:0007669"/>
    <property type="project" value="UniProtKB-KW"/>
</dbReference>
<comment type="cofactor">
    <cofactor evidence="2">
        <name>Mg(2+)</name>
        <dbReference type="ChEBI" id="CHEBI:18420"/>
    </cofactor>
</comment>
<dbReference type="InterPro" id="IPR043519">
    <property type="entry name" value="NT_sf"/>
</dbReference>
<comment type="caution">
    <text evidence="19">The sequence shown here is derived from an EMBL/GenBank/DDBJ whole genome shotgun (WGS) entry which is preliminary data.</text>
</comment>
<dbReference type="SUPFAM" id="SSF81631">
    <property type="entry name" value="PAP/OAS1 substrate-binding domain"/>
    <property type="match status" value="1"/>
</dbReference>
<comment type="subcellular location">
    <subcellularLocation>
        <location evidence="3">Nucleus</location>
    </subcellularLocation>
</comment>
<dbReference type="GO" id="GO:0005634">
    <property type="term" value="C:nucleus"/>
    <property type="evidence" value="ECO:0007669"/>
    <property type="project" value="UniProtKB-SubCell"/>
</dbReference>
<keyword evidence="8" id="KW-0479">Metal-binding</keyword>
<dbReference type="SUPFAM" id="SSF81301">
    <property type="entry name" value="Nucleotidyltransferase"/>
    <property type="match status" value="1"/>
</dbReference>
<evidence type="ECO:0000259" key="16">
    <source>
        <dbReference type="Pfam" id="PF04926"/>
    </source>
</evidence>
<evidence type="ECO:0000256" key="9">
    <source>
        <dbReference type="ARBA" id="ARBA00022741"/>
    </source>
</evidence>
<dbReference type="AlphaFoldDB" id="A0A7K7NYY2"/>
<evidence type="ECO:0000256" key="14">
    <source>
        <dbReference type="ARBA" id="ARBA00048830"/>
    </source>
</evidence>
<comment type="similarity">
    <text evidence="4">Belongs to the poly(A) polymerase family.</text>
</comment>
<dbReference type="PANTHER" id="PTHR10682">
    <property type="entry name" value="POLY A POLYMERASE"/>
    <property type="match status" value="1"/>
</dbReference>
<feature type="non-terminal residue" evidence="19">
    <location>
        <position position="1"/>
    </location>
</feature>
<evidence type="ECO:0000256" key="1">
    <source>
        <dbReference type="ARBA" id="ARBA00001936"/>
    </source>
</evidence>
<keyword evidence="11" id="KW-0460">Magnesium</keyword>
<dbReference type="GO" id="GO:0006397">
    <property type="term" value="P:mRNA processing"/>
    <property type="evidence" value="ECO:0007669"/>
    <property type="project" value="UniProtKB-KW"/>
</dbReference>
<keyword evidence="6" id="KW-0507">mRNA processing</keyword>
<dbReference type="GO" id="GO:0046872">
    <property type="term" value="F:metal ion binding"/>
    <property type="evidence" value="ECO:0007669"/>
    <property type="project" value="UniProtKB-KW"/>
</dbReference>
<feature type="compositionally biased region" description="Polar residues" evidence="15">
    <location>
        <begin position="345"/>
        <end position="357"/>
    </location>
</feature>
<evidence type="ECO:0000256" key="2">
    <source>
        <dbReference type="ARBA" id="ARBA00001946"/>
    </source>
</evidence>
<comment type="cofactor">
    <cofactor evidence="1">
        <name>Mn(2+)</name>
        <dbReference type="ChEBI" id="CHEBI:29035"/>
    </cofactor>
</comment>
<dbReference type="EMBL" id="VZSQ01000563">
    <property type="protein sequence ID" value="NWZ60504.1"/>
    <property type="molecule type" value="Genomic_DNA"/>
</dbReference>
<dbReference type="EC" id="2.7.7.19" evidence="5"/>
<evidence type="ECO:0000256" key="7">
    <source>
        <dbReference type="ARBA" id="ARBA00022679"/>
    </source>
</evidence>
<evidence type="ECO:0000256" key="15">
    <source>
        <dbReference type="SAM" id="MobiDB-lite"/>
    </source>
</evidence>
<evidence type="ECO:0000259" key="18">
    <source>
        <dbReference type="Pfam" id="PF20750"/>
    </source>
</evidence>
<evidence type="ECO:0000256" key="4">
    <source>
        <dbReference type="ARBA" id="ARBA00010912"/>
    </source>
</evidence>
<sequence length="467" mass="52660">LKIDLMFARLSMPTVSDNLDLRDDSYLRSLDIRNIRSLNGCRVTDEILHLVPNKENFWLTLHAIKLWAKRRGIYSNMLGFLGRVSWAVLVARTCQLYPNALATTLVKKFLVFFKMWPKPVLLKQHKESNLNLPVWDPRVYQYHVKPIITPAYPQQNSTYNVSTSTRVVMVEELKHGLAVTNEILQGKSDWPTLFEPWNFFQKYKHYIVLTASASTEEHHLEWIGLVKSKIRVLVGNLERNEFISIAHVKPQSFPGSRELCKQNGYMSMWFLGIVFRKVENAASVNVDLTYVIQSFKVSSQANNLNVLKGGMKTEAAHVKRTHLHYFLPAETLQKRKKHASGLQCKRTSSDGSCLNSSRDTDSRTPDNASLLNKISKLDTSTAERERNLMVLPRVAVPSVSKGLSIPVTDSKMEATVAIRTLGAPVGCTIPGHNTGSQLGSHFVQGQHELSGTPVTDPKNAAPKRPYS</sequence>
<dbReference type="Proteomes" id="UP000585422">
    <property type="component" value="Unassembled WGS sequence"/>
</dbReference>
<comment type="catalytic activity">
    <reaction evidence="14">
        <text>RNA(n) + ATP = RNA(n)-3'-adenine ribonucleotide + diphosphate</text>
        <dbReference type="Rhea" id="RHEA:11332"/>
        <dbReference type="Rhea" id="RHEA-COMP:14527"/>
        <dbReference type="Rhea" id="RHEA-COMP:17347"/>
        <dbReference type="ChEBI" id="CHEBI:30616"/>
        <dbReference type="ChEBI" id="CHEBI:33019"/>
        <dbReference type="ChEBI" id="CHEBI:140395"/>
        <dbReference type="ChEBI" id="CHEBI:173115"/>
        <dbReference type="EC" id="2.7.7.19"/>
    </reaction>
</comment>
<evidence type="ECO:0000256" key="8">
    <source>
        <dbReference type="ARBA" id="ARBA00022723"/>
    </source>
</evidence>
<evidence type="ECO:0000256" key="3">
    <source>
        <dbReference type="ARBA" id="ARBA00004123"/>
    </source>
</evidence>
<dbReference type="InterPro" id="IPR048840">
    <property type="entry name" value="PolA_pol_NTPase"/>
</dbReference>
<evidence type="ECO:0000256" key="12">
    <source>
        <dbReference type="ARBA" id="ARBA00022884"/>
    </source>
</evidence>
<dbReference type="Pfam" id="PF04926">
    <property type="entry name" value="PAP_RNA-bind"/>
    <property type="match status" value="1"/>
</dbReference>
<evidence type="ECO:0000256" key="13">
    <source>
        <dbReference type="ARBA" id="ARBA00023242"/>
    </source>
</evidence>
<evidence type="ECO:0000313" key="19">
    <source>
        <dbReference type="EMBL" id="NWZ60504.1"/>
    </source>
</evidence>
<dbReference type="FunFam" id="3.30.70.590:FF:000001">
    <property type="entry name" value="Putative poly(A) polymerase gamma"/>
    <property type="match status" value="1"/>
</dbReference>
<dbReference type="GO" id="GO:0003723">
    <property type="term" value="F:RNA binding"/>
    <property type="evidence" value="ECO:0007669"/>
    <property type="project" value="UniProtKB-KW"/>
</dbReference>
<dbReference type="InterPro" id="IPR011068">
    <property type="entry name" value="NuclTrfase_I-like_C"/>
</dbReference>
<keyword evidence="7" id="KW-0808">Transferase</keyword>
<evidence type="ECO:0000256" key="11">
    <source>
        <dbReference type="ARBA" id="ARBA00022842"/>
    </source>
</evidence>
<name>A0A7K7NYY2_HALAL</name>
<dbReference type="GO" id="GO:0031123">
    <property type="term" value="P:RNA 3'-end processing"/>
    <property type="evidence" value="ECO:0007669"/>
    <property type="project" value="InterPro"/>
</dbReference>
<dbReference type="SUPFAM" id="SSF55003">
    <property type="entry name" value="PAP/Archaeal CCA-adding enzyme, C-terminal domain"/>
    <property type="match status" value="1"/>
</dbReference>
<dbReference type="GO" id="GO:1990817">
    <property type="term" value="F:poly(A) RNA polymerase activity"/>
    <property type="evidence" value="ECO:0007669"/>
    <property type="project" value="UniProtKB-EC"/>
</dbReference>
<organism evidence="19 20">
    <name type="scientific">Haliaeetus albicilla</name>
    <name type="common">White-tailed sea-eagle</name>
    <name type="synonym">Falco albicilla</name>
    <dbReference type="NCBI Taxonomy" id="8969"/>
    <lineage>
        <taxon>Eukaryota</taxon>
        <taxon>Metazoa</taxon>
        <taxon>Chordata</taxon>
        <taxon>Craniata</taxon>
        <taxon>Vertebrata</taxon>
        <taxon>Euteleostomi</taxon>
        <taxon>Archelosauria</taxon>
        <taxon>Archosauria</taxon>
        <taxon>Dinosauria</taxon>
        <taxon>Saurischia</taxon>
        <taxon>Theropoda</taxon>
        <taxon>Coelurosauria</taxon>
        <taxon>Aves</taxon>
        <taxon>Neognathae</taxon>
        <taxon>Neoaves</taxon>
        <taxon>Telluraves</taxon>
        <taxon>Accipitrimorphae</taxon>
        <taxon>Accipitriformes</taxon>
        <taxon>Accipitridae</taxon>
        <taxon>Accipitrinae</taxon>
        <taxon>Haliaeetus</taxon>
    </lineage>
</organism>
<evidence type="ECO:0000259" key="17">
    <source>
        <dbReference type="Pfam" id="PF04928"/>
    </source>
</evidence>
<keyword evidence="10" id="KW-0067">ATP-binding</keyword>
<dbReference type="OrthoDB" id="412748at2759"/>
<reference evidence="19 20" key="1">
    <citation type="submission" date="2019-09" db="EMBL/GenBank/DDBJ databases">
        <title>Bird 10,000 Genomes (B10K) Project - Family phase.</title>
        <authorList>
            <person name="Zhang G."/>
        </authorList>
    </citation>
    <scope>NUCLEOTIDE SEQUENCE [LARGE SCALE GENOMIC DNA]</scope>
    <source>
        <strain evidence="19">OUT-0040</strain>
        <tissue evidence="19">Blood</tissue>
    </source>
</reference>
<dbReference type="Gene3D" id="3.30.70.590">
    <property type="entry name" value="Poly(A) polymerase predicted RNA binding domain"/>
    <property type="match status" value="1"/>
</dbReference>
<feature type="region of interest" description="Disordered" evidence="15">
    <location>
        <begin position="447"/>
        <end position="467"/>
    </location>
</feature>
<accession>A0A7K7NYY2</accession>
<protein>
    <recommendedName>
        <fullName evidence="5">polynucleotide adenylyltransferase</fullName>
        <ecNumber evidence="5">2.7.7.19</ecNumber>
    </recommendedName>
</protein>
<feature type="non-terminal residue" evidence="19">
    <location>
        <position position="467"/>
    </location>
</feature>
<proteinExistence type="inferred from homology"/>
<feature type="domain" description="Poly(A) polymerase nucleotidyltransferase" evidence="18">
    <location>
        <begin position="2"/>
        <end position="51"/>
    </location>
</feature>
<dbReference type="InterPro" id="IPR007010">
    <property type="entry name" value="PolA_pol_RNA-bd_dom"/>
</dbReference>
<gene>
    <name evidence="19" type="primary">Papolg_1</name>
    <name evidence="19" type="ORF">HALALB_R06157</name>
</gene>
<keyword evidence="13" id="KW-0539">Nucleus</keyword>
<dbReference type="PANTHER" id="PTHR10682:SF6">
    <property type="entry name" value="POLY(A) POLYMERASE GAMMA"/>
    <property type="match status" value="1"/>
</dbReference>
<keyword evidence="9" id="KW-0547">Nucleotide-binding</keyword>
<dbReference type="Gene3D" id="1.10.1410.10">
    <property type="match status" value="1"/>
</dbReference>
<keyword evidence="20" id="KW-1185">Reference proteome</keyword>
<feature type="domain" description="Poly(A) polymerase central" evidence="17">
    <location>
        <begin position="56"/>
        <end position="195"/>
    </location>
</feature>
<feature type="domain" description="Poly(A) polymerase RNA-binding" evidence="16">
    <location>
        <begin position="198"/>
        <end position="257"/>
    </location>
</feature>
<evidence type="ECO:0000256" key="5">
    <source>
        <dbReference type="ARBA" id="ARBA00012388"/>
    </source>
</evidence>
<feature type="region of interest" description="Disordered" evidence="15">
    <location>
        <begin position="337"/>
        <end position="368"/>
    </location>
</feature>
<dbReference type="Gene3D" id="3.30.460.10">
    <property type="entry name" value="Beta Polymerase, domain 2"/>
    <property type="match status" value="1"/>
</dbReference>
<evidence type="ECO:0000256" key="10">
    <source>
        <dbReference type="ARBA" id="ARBA00022840"/>
    </source>
</evidence>
<evidence type="ECO:0000313" key="20">
    <source>
        <dbReference type="Proteomes" id="UP000585422"/>
    </source>
</evidence>
<dbReference type="Pfam" id="PF20750">
    <property type="entry name" value="PAP_NTPase"/>
    <property type="match status" value="1"/>
</dbReference>
<dbReference type="FunFam" id="1.10.1410.10:FF:000001">
    <property type="entry name" value="Putative poly(A) polymerase gamma"/>
    <property type="match status" value="1"/>
</dbReference>
<evidence type="ECO:0000256" key="6">
    <source>
        <dbReference type="ARBA" id="ARBA00022664"/>
    </source>
</evidence>
<dbReference type="InterPro" id="IPR007012">
    <property type="entry name" value="PolA_pol_cen_dom"/>
</dbReference>